<keyword evidence="4" id="KW-1185">Reference proteome</keyword>
<dbReference type="InterPro" id="IPR045057">
    <property type="entry name" value="Gcn5-rel_NAT"/>
</dbReference>
<dbReference type="CDD" id="cd04301">
    <property type="entry name" value="NAT_SF"/>
    <property type="match status" value="1"/>
</dbReference>
<dbReference type="GO" id="GO:0016747">
    <property type="term" value="F:acyltransferase activity, transferring groups other than amino-acyl groups"/>
    <property type="evidence" value="ECO:0007669"/>
    <property type="project" value="InterPro"/>
</dbReference>
<evidence type="ECO:0000313" key="3">
    <source>
        <dbReference type="EMBL" id="RCW46301.1"/>
    </source>
</evidence>
<dbReference type="PROSITE" id="PS51729">
    <property type="entry name" value="GNAT_YJDJ"/>
    <property type="match status" value="1"/>
</dbReference>
<dbReference type="InterPro" id="IPR031165">
    <property type="entry name" value="GNAT_YJDJ"/>
</dbReference>
<reference evidence="3 4" key="1">
    <citation type="submission" date="2018-07" db="EMBL/GenBank/DDBJ databases">
        <title>Genomic Encyclopedia of Type Strains, Phase III (KMG-III): the genomes of soil and plant-associated and newly described type strains.</title>
        <authorList>
            <person name="Whitman W."/>
        </authorList>
    </citation>
    <scope>NUCLEOTIDE SEQUENCE [LARGE SCALE GENOMIC DNA]</scope>
    <source>
        <strain evidence="3 4">CECT 8575</strain>
    </source>
</reference>
<dbReference type="PANTHER" id="PTHR31435">
    <property type="entry name" value="PROTEIN NATD1"/>
    <property type="match status" value="1"/>
</dbReference>
<dbReference type="AlphaFoldDB" id="A0A368W130"/>
<protein>
    <submittedName>
        <fullName evidence="3">Uncharacterized protein</fullName>
    </submittedName>
</protein>
<comment type="caution">
    <text evidence="3">The sequence shown here is derived from an EMBL/GenBank/DDBJ whole genome shotgun (WGS) entry which is preliminary data.</text>
</comment>
<evidence type="ECO:0000259" key="2">
    <source>
        <dbReference type="PROSITE" id="PS51729"/>
    </source>
</evidence>
<sequence length="101" mass="11646">MEPKVIDNPERARFEVHADEEVAGFAEYRTHQQVIELLHTEVDSRFEGRGLGSLLIGGVLDTARQRELAVLPYCPFIRGWIGKHPEYVDLVPQDRRSEFEL</sequence>
<dbReference type="Pfam" id="PF14542">
    <property type="entry name" value="Acetyltransf_CG"/>
    <property type="match status" value="1"/>
</dbReference>
<evidence type="ECO:0000313" key="4">
    <source>
        <dbReference type="Proteomes" id="UP000253495"/>
    </source>
</evidence>
<dbReference type="OrthoDB" id="5405911at2"/>
<dbReference type="InterPro" id="IPR016181">
    <property type="entry name" value="Acyl_CoA_acyltransferase"/>
</dbReference>
<dbReference type="Gene3D" id="3.40.630.30">
    <property type="match status" value="1"/>
</dbReference>
<dbReference type="SUPFAM" id="SSF55729">
    <property type="entry name" value="Acyl-CoA N-acyltransferases (Nat)"/>
    <property type="match status" value="1"/>
</dbReference>
<gene>
    <name evidence="3" type="ORF">DFQ14_102604</name>
</gene>
<feature type="domain" description="N-acetyltransferase" evidence="2">
    <location>
        <begin position="6"/>
        <end position="92"/>
    </location>
</feature>
<dbReference type="PROSITE" id="PS51186">
    <property type="entry name" value="GNAT"/>
    <property type="match status" value="1"/>
</dbReference>
<dbReference type="PANTHER" id="PTHR31435:SF10">
    <property type="entry name" value="BSR4717 PROTEIN"/>
    <property type="match status" value="1"/>
</dbReference>
<dbReference type="EMBL" id="QPJC01000002">
    <property type="protein sequence ID" value="RCW46301.1"/>
    <property type="molecule type" value="Genomic_DNA"/>
</dbReference>
<feature type="domain" description="N-acetyltransferase" evidence="1">
    <location>
        <begin position="1"/>
        <end position="101"/>
    </location>
</feature>
<evidence type="ECO:0000259" key="1">
    <source>
        <dbReference type="PROSITE" id="PS51186"/>
    </source>
</evidence>
<name>A0A368W130_9ACTN</name>
<dbReference type="RefSeq" id="WP_114452073.1">
    <property type="nucleotide sequence ID" value="NZ_QPJC01000002.1"/>
</dbReference>
<dbReference type="InterPro" id="IPR000182">
    <property type="entry name" value="GNAT_dom"/>
</dbReference>
<proteinExistence type="predicted"/>
<dbReference type="Proteomes" id="UP000253495">
    <property type="component" value="Unassembled WGS sequence"/>
</dbReference>
<organism evidence="3 4">
    <name type="scientific">Halopolyspora algeriensis</name>
    <dbReference type="NCBI Taxonomy" id="1500506"/>
    <lineage>
        <taxon>Bacteria</taxon>
        <taxon>Bacillati</taxon>
        <taxon>Actinomycetota</taxon>
        <taxon>Actinomycetes</taxon>
        <taxon>Actinomycetes incertae sedis</taxon>
        <taxon>Halopolyspora</taxon>
    </lineage>
</organism>
<accession>A0A368W130</accession>